<dbReference type="EC" id="2.7.1.2" evidence="2"/>
<gene>
    <name evidence="2" type="ORF">GGQ73_002833</name>
</gene>
<dbReference type="RefSeq" id="WP_234910963.1">
    <property type="nucleotide sequence ID" value="NZ_JACIDV010000007.1"/>
</dbReference>
<reference evidence="2 3" key="1">
    <citation type="submission" date="2020-08" db="EMBL/GenBank/DDBJ databases">
        <title>Genomic Encyclopedia of Type Strains, Phase IV (KMG-IV): sequencing the most valuable type-strain genomes for metagenomic binning, comparative biology and taxonomic classification.</title>
        <authorList>
            <person name="Goeker M."/>
        </authorList>
    </citation>
    <scope>NUCLEOTIDE SEQUENCE [LARGE SCALE GENOMIC DNA]</scope>
    <source>
        <strain evidence="2 3">DSM 26438</strain>
    </source>
</reference>
<comment type="caution">
    <text evidence="2">The sequence shown here is derived from an EMBL/GenBank/DDBJ whole genome shotgun (WGS) entry which is preliminary data.</text>
</comment>
<sequence>MPLDIAFASTVLNASKTAQTLGVKQASAFDQMLKNRLVIGIDLGGTKLLAGLADAEGNILASREEPTRHGPNAHVLDQITEMAMALARESGVTVDDIAQVMIGVPSAISPQTGLGSLSPNLALPVDRPLAALVGERLSCPIAVENDVNLAAYGEAKSVAGHDVASIVFISFGTGVGMGLVVNGALARGAFGRAGEISYLPVGAQPHASAPTSASGLFEDLVGTTGIRQRFKLGSESVAGLFTRAIAGDASALEAIDVVARDASLGLAAVQALIDPARIVVGGGIGAQPIFLERLRHHLVPLLPFDCPVEPSRFGVQAGLIGAVMLASHLAAARTAAAA</sequence>
<organism evidence="2 3">
    <name type="scientific">Rhizobium skierniewicense</name>
    <dbReference type="NCBI Taxonomy" id="984260"/>
    <lineage>
        <taxon>Bacteria</taxon>
        <taxon>Pseudomonadati</taxon>
        <taxon>Pseudomonadota</taxon>
        <taxon>Alphaproteobacteria</taxon>
        <taxon>Hyphomicrobiales</taxon>
        <taxon>Rhizobiaceae</taxon>
        <taxon>Rhizobium/Agrobacterium group</taxon>
        <taxon>Rhizobium</taxon>
    </lineage>
</organism>
<dbReference type="Pfam" id="PF00480">
    <property type="entry name" value="ROK"/>
    <property type="match status" value="1"/>
</dbReference>
<evidence type="ECO:0000256" key="1">
    <source>
        <dbReference type="ARBA" id="ARBA00006479"/>
    </source>
</evidence>
<keyword evidence="2" id="KW-0808">Transferase</keyword>
<dbReference type="EMBL" id="JACIDV010000007">
    <property type="protein sequence ID" value="MBB3946879.1"/>
    <property type="molecule type" value="Genomic_DNA"/>
</dbReference>
<evidence type="ECO:0000313" key="3">
    <source>
        <dbReference type="Proteomes" id="UP000565286"/>
    </source>
</evidence>
<dbReference type="PANTHER" id="PTHR18964">
    <property type="entry name" value="ROK (REPRESSOR, ORF, KINASE) FAMILY"/>
    <property type="match status" value="1"/>
</dbReference>
<dbReference type="InterPro" id="IPR043129">
    <property type="entry name" value="ATPase_NBD"/>
</dbReference>
<protein>
    <submittedName>
        <fullName evidence="2">Glucokinase</fullName>
        <ecNumber evidence="2">2.7.1.2</ecNumber>
    </submittedName>
</protein>
<name>A0A7W6G2W0_9HYPH</name>
<keyword evidence="2" id="KW-0418">Kinase</keyword>
<keyword evidence="3" id="KW-1185">Reference proteome</keyword>
<dbReference type="Proteomes" id="UP000565286">
    <property type="component" value="Unassembled WGS sequence"/>
</dbReference>
<proteinExistence type="inferred from homology"/>
<comment type="similarity">
    <text evidence="1">Belongs to the ROK (NagC/XylR) family.</text>
</comment>
<dbReference type="GO" id="GO:0004340">
    <property type="term" value="F:glucokinase activity"/>
    <property type="evidence" value="ECO:0007669"/>
    <property type="project" value="UniProtKB-EC"/>
</dbReference>
<evidence type="ECO:0000313" key="2">
    <source>
        <dbReference type="EMBL" id="MBB3946879.1"/>
    </source>
</evidence>
<dbReference type="InterPro" id="IPR000600">
    <property type="entry name" value="ROK"/>
</dbReference>
<accession>A0A7W6G2W0</accession>
<dbReference type="AlphaFoldDB" id="A0A7W6G2W0"/>
<dbReference type="Gene3D" id="3.30.420.40">
    <property type="match status" value="2"/>
</dbReference>
<dbReference type="SUPFAM" id="SSF53067">
    <property type="entry name" value="Actin-like ATPase domain"/>
    <property type="match status" value="1"/>
</dbReference>
<dbReference type="PANTHER" id="PTHR18964:SF149">
    <property type="entry name" value="BIFUNCTIONAL UDP-N-ACETYLGLUCOSAMINE 2-EPIMERASE_N-ACETYLMANNOSAMINE KINASE"/>
    <property type="match status" value="1"/>
</dbReference>